<dbReference type="AlphaFoldDB" id="A0A1W2CCR6"/>
<keyword evidence="3" id="KW-0732">Signal</keyword>
<dbReference type="InterPro" id="IPR050490">
    <property type="entry name" value="Bact_solute-bd_prot1"/>
</dbReference>
<evidence type="ECO:0000256" key="3">
    <source>
        <dbReference type="SAM" id="SignalP"/>
    </source>
</evidence>
<accession>A0A1W2CCR6</accession>
<dbReference type="Pfam" id="PF13416">
    <property type="entry name" value="SBP_bac_8"/>
    <property type="match status" value="1"/>
</dbReference>
<keyword evidence="5" id="KW-1185">Reference proteome</keyword>
<evidence type="ECO:0000313" key="4">
    <source>
        <dbReference type="EMBL" id="SMC82970.1"/>
    </source>
</evidence>
<evidence type="ECO:0000256" key="2">
    <source>
        <dbReference type="ARBA" id="ARBA00008520"/>
    </source>
</evidence>
<dbReference type="PANTHER" id="PTHR43649:SF12">
    <property type="entry name" value="DIACETYLCHITOBIOSE BINDING PROTEIN DASA"/>
    <property type="match status" value="1"/>
</dbReference>
<dbReference type="Gene3D" id="3.40.190.10">
    <property type="entry name" value="Periplasmic binding protein-like II"/>
    <property type="match status" value="1"/>
</dbReference>
<dbReference type="PANTHER" id="PTHR43649">
    <property type="entry name" value="ARABINOSE-BINDING PROTEIN-RELATED"/>
    <property type="match status" value="1"/>
</dbReference>
<feature type="signal peptide" evidence="3">
    <location>
        <begin position="1"/>
        <end position="30"/>
    </location>
</feature>
<dbReference type="OrthoDB" id="9811951at2"/>
<comment type="subcellular location">
    <subcellularLocation>
        <location evidence="1">Periplasm</location>
    </subcellularLocation>
</comment>
<dbReference type="GO" id="GO:0042597">
    <property type="term" value="C:periplasmic space"/>
    <property type="evidence" value="ECO:0007669"/>
    <property type="project" value="UniProtKB-SubCell"/>
</dbReference>
<organism evidence="4 5">
    <name type="scientific">Primorskyibacter flagellatus</name>
    <dbReference type="NCBI Taxonomy" id="1387277"/>
    <lineage>
        <taxon>Bacteria</taxon>
        <taxon>Pseudomonadati</taxon>
        <taxon>Pseudomonadota</taxon>
        <taxon>Alphaproteobacteria</taxon>
        <taxon>Rhodobacterales</taxon>
        <taxon>Roseobacteraceae</taxon>
        <taxon>Primorskyibacter</taxon>
    </lineage>
</organism>
<comment type="similarity">
    <text evidence="2">Belongs to the bacterial solute-binding protein 1 family.</text>
</comment>
<evidence type="ECO:0000313" key="5">
    <source>
        <dbReference type="Proteomes" id="UP000192330"/>
    </source>
</evidence>
<dbReference type="Proteomes" id="UP000192330">
    <property type="component" value="Unassembled WGS sequence"/>
</dbReference>
<proteinExistence type="inferred from homology"/>
<dbReference type="InterPro" id="IPR006059">
    <property type="entry name" value="SBP"/>
</dbReference>
<reference evidence="4 5" key="1">
    <citation type="submission" date="2017-04" db="EMBL/GenBank/DDBJ databases">
        <authorList>
            <person name="Afonso C.L."/>
            <person name="Miller P.J."/>
            <person name="Scott M.A."/>
            <person name="Spackman E."/>
            <person name="Goraichik I."/>
            <person name="Dimitrov K.M."/>
            <person name="Suarez D.L."/>
            <person name="Swayne D.E."/>
        </authorList>
    </citation>
    <scope>NUCLEOTIDE SEQUENCE [LARGE SCALE GENOMIC DNA]</scope>
    <source>
        <strain evidence="4 5">CGMCC 1.12644</strain>
    </source>
</reference>
<gene>
    <name evidence="4" type="ORF">SAMN06295998_10774</name>
</gene>
<sequence>MPSHKRYGPLGKTVTLSAGLMLAGSISAQAQDIVVWGGFPELTDYYERVAEGMSDDYPDLNVIVEPIGLRDHEKRVALALSSGLDDATVLELIGSTANRYIVNDLLPPAPSGVADFVNDGENFEPFFRDTATVDGSVYGVPLFRGQGALFYNTDMLAEAGLDGPPTTMEEYDDYAAKLTQRDEGGTPTVSGWSLRLSGGGAGIAEKFWINMHQHGGSVLEQVGDKYRAGYANEAGLAALRQYVNAVSGDKTVSIDMPADAAAFQRGQTAMFIRESWVIGDTEKKAPDLNYDTALLPRGSIALPVNLYVSGGSDKAQEAAWAFAIEANKPEHLIWMLDNVGWLPNRVGVDYSGVIEAKPQFSAFVDLPEDYELFTLPSIEPINEILTRFAAKLTEAFADPSLAGDDEAIMAILESSAEETNAILDRAGILAE</sequence>
<dbReference type="STRING" id="1387277.SAMN06295998_10774"/>
<evidence type="ECO:0000256" key="1">
    <source>
        <dbReference type="ARBA" id="ARBA00004418"/>
    </source>
</evidence>
<protein>
    <submittedName>
        <fullName evidence="4">Carbohydrate ABC transporter substrate-binding protein, CUT1 family</fullName>
    </submittedName>
</protein>
<dbReference type="SUPFAM" id="SSF53850">
    <property type="entry name" value="Periplasmic binding protein-like II"/>
    <property type="match status" value="1"/>
</dbReference>
<feature type="chain" id="PRO_5010698811" evidence="3">
    <location>
        <begin position="31"/>
        <end position="431"/>
    </location>
</feature>
<name>A0A1W2CCR6_9RHOB</name>
<dbReference type="EMBL" id="FWYD01000007">
    <property type="protein sequence ID" value="SMC82970.1"/>
    <property type="molecule type" value="Genomic_DNA"/>
</dbReference>